<protein>
    <recommendedName>
        <fullName evidence="3">Plasmid replication protein RepL domain-containing protein</fullName>
    </recommendedName>
</protein>
<organism evidence="1 2">
    <name type="scientific">Streptomyces heliomycini</name>
    <dbReference type="NCBI Taxonomy" id="284032"/>
    <lineage>
        <taxon>Bacteria</taxon>
        <taxon>Bacillati</taxon>
        <taxon>Actinomycetota</taxon>
        <taxon>Actinomycetes</taxon>
        <taxon>Kitasatosporales</taxon>
        <taxon>Streptomycetaceae</taxon>
        <taxon>Streptomyces</taxon>
    </lineage>
</organism>
<evidence type="ECO:0000313" key="2">
    <source>
        <dbReference type="Proteomes" id="UP001589753"/>
    </source>
</evidence>
<dbReference type="RefSeq" id="WP_053634815.1">
    <property type="nucleotide sequence ID" value="NZ_JBHMDI010000001.1"/>
</dbReference>
<evidence type="ECO:0008006" key="3">
    <source>
        <dbReference type="Google" id="ProtNLM"/>
    </source>
</evidence>
<dbReference type="EMBL" id="JBHMDI010000001">
    <property type="protein sequence ID" value="MFB9345939.1"/>
    <property type="molecule type" value="Genomic_DNA"/>
</dbReference>
<dbReference type="Proteomes" id="UP001589753">
    <property type="component" value="Unassembled WGS sequence"/>
</dbReference>
<evidence type="ECO:0000313" key="1">
    <source>
        <dbReference type="EMBL" id="MFB9345939.1"/>
    </source>
</evidence>
<keyword evidence="2" id="KW-1185">Reference proteome</keyword>
<accession>A0ABV5L199</accession>
<sequence>MPPSRRSVAVPGPRRAVRLSPVAYPSRNVLEDQSRTLLKALEKISRNGGTIVADPSRKGYAFPGGKHLALSTEIHENLWRFKLSPMARDLLDHIVATHDEDGLVRATQQGLGAHFQCHRSKISRAMKMLDTHNFAWKHMQGQYQLNPCYAYRWGSRKQHALVARITDVLKARTIQLPLSETRNR</sequence>
<reference evidence="1 2" key="1">
    <citation type="submission" date="2024-09" db="EMBL/GenBank/DDBJ databases">
        <authorList>
            <person name="Sun Q."/>
            <person name="Mori K."/>
        </authorList>
    </citation>
    <scope>NUCLEOTIDE SEQUENCE [LARGE SCALE GENOMIC DNA]</scope>
    <source>
        <strain evidence="1 2">JCM 9767</strain>
    </source>
</reference>
<name>A0ABV5L199_9ACTN</name>
<comment type="caution">
    <text evidence="1">The sequence shown here is derived from an EMBL/GenBank/DDBJ whole genome shotgun (WGS) entry which is preliminary data.</text>
</comment>
<proteinExistence type="predicted"/>
<gene>
    <name evidence="1" type="ORF">ACFFUA_00415</name>
</gene>